<accession>A0A2N5ZCR3</accession>
<proteinExistence type="inferred from homology"/>
<reference evidence="8 9" key="1">
    <citation type="submission" date="2017-11" db="EMBL/GenBank/DDBJ databases">
        <title>Genome-resolved metagenomics identifies genetic mobility, metabolic interactions, and unexpected diversity in perchlorate-reducing communities.</title>
        <authorList>
            <person name="Barnum T.P."/>
            <person name="Figueroa I.A."/>
            <person name="Carlstrom C.I."/>
            <person name="Lucas L.N."/>
            <person name="Engelbrektson A.L."/>
            <person name="Coates J.D."/>
        </authorList>
    </citation>
    <scope>NUCLEOTIDE SEQUENCE [LARGE SCALE GENOMIC DNA]</scope>
    <source>
        <strain evidence="8">BM706</strain>
    </source>
</reference>
<keyword evidence="4 6" id="KW-0805">Transcription regulation</keyword>
<dbReference type="Proteomes" id="UP000234857">
    <property type="component" value="Unassembled WGS sequence"/>
</dbReference>
<name>A0A2N5ZCR3_MUIH1</name>
<evidence type="ECO:0000256" key="1">
    <source>
        <dbReference type="ARBA" id="ARBA00005952"/>
    </source>
</evidence>
<dbReference type="InterPro" id="IPR035926">
    <property type="entry name" value="NusB-like_sf"/>
</dbReference>
<comment type="caution">
    <text evidence="8">The sequence shown here is derived from an EMBL/GenBank/DDBJ whole genome shotgun (WGS) entry which is preliminary data.</text>
</comment>
<evidence type="ECO:0000256" key="3">
    <source>
        <dbReference type="ARBA" id="ARBA00022884"/>
    </source>
</evidence>
<gene>
    <name evidence="6 8" type="primary">nusB</name>
    <name evidence="8" type="ORF">C0601_10250</name>
</gene>
<evidence type="ECO:0000313" key="8">
    <source>
        <dbReference type="EMBL" id="PLX16439.1"/>
    </source>
</evidence>
<keyword evidence="5 6" id="KW-0804">Transcription</keyword>
<dbReference type="PANTHER" id="PTHR11078">
    <property type="entry name" value="N UTILIZATION SUBSTANCE PROTEIN B-RELATED"/>
    <property type="match status" value="1"/>
</dbReference>
<dbReference type="GO" id="GO:0031564">
    <property type="term" value="P:transcription antitermination"/>
    <property type="evidence" value="ECO:0007669"/>
    <property type="project" value="UniProtKB-KW"/>
</dbReference>
<dbReference type="Gene3D" id="1.10.940.10">
    <property type="entry name" value="NusB-like"/>
    <property type="match status" value="1"/>
</dbReference>
<evidence type="ECO:0000313" key="9">
    <source>
        <dbReference type="Proteomes" id="UP000234857"/>
    </source>
</evidence>
<dbReference type="NCBIfam" id="TIGR01951">
    <property type="entry name" value="nusB"/>
    <property type="match status" value="1"/>
</dbReference>
<dbReference type="PANTHER" id="PTHR11078:SF3">
    <property type="entry name" value="ANTITERMINATION NUSB DOMAIN-CONTAINING PROTEIN"/>
    <property type="match status" value="1"/>
</dbReference>
<keyword evidence="2 6" id="KW-0889">Transcription antitermination</keyword>
<dbReference type="Pfam" id="PF01029">
    <property type="entry name" value="NusB"/>
    <property type="match status" value="1"/>
</dbReference>
<keyword evidence="3 6" id="KW-0694">RNA-binding</keyword>
<evidence type="ECO:0000256" key="6">
    <source>
        <dbReference type="HAMAP-Rule" id="MF_00073"/>
    </source>
</evidence>
<dbReference type="InterPro" id="IPR006027">
    <property type="entry name" value="NusB_RsmB_TIM44"/>
</dbReference>
<comment type="function">
    <text evidence="6">Involved in transcription antitermination. Required for transcription of ribosomal RNA (rRNA) genes. Binds specifically to the boxA antiterminator sequence of the ribosomal RNA (rrn) operons.</text>
</comment>
<dbReference type="GO" id="GO:0005829">
    <property type="term" value="C:cytosol"/>
    <property type="evidence" value="ECO:0007669"/>
    <property type="project" value="TreeGrafter"/>
</dbReference>
<evidence type="ECO:0000256" key="4">
    <source>
        <dbReference type="ARBA" id="ARBA00023015"/>
    </source>
</evidence>
<evidence type="ECO:0000259" key="7">
    <source>
        <dbReference type="Pfam" id="PF01029"/>
    </source>
</evidence>
<feature type="domain" description="NusB/RsmB/TIM44" evidence="7">
    <location>
        <begin position="109"/>
        <end position="204"/>
    </location>
</feature>
<comment type="similarity">
    <text evidence="1 6">Belongs to the NusB family.</text>
</comment>
<protein>
    <recommendedName>
        <fullName evidence="6">Transcription antitermination protein NusB</fullName>
    </recommendedName>
    <alternativeName>
        <fullName evidence="6">Antitermination factor NusB</fullName>
    </alternativeName>
</protein>
<dbReference type="AlphaFoldDB" id="A0A2N5ZCR3"/>
<dbReference type="EMBL" id="PKTG01000115">
    <property type="protein sequence ID" value="PLX16439.1"/>
    <property type="molecule type" value="Genomic_DNA"/>
</dbReference>
<evidence type="ECO:0000256" key="5">
    <source>
        <dbReference type="ARBA" id="ARBA00023163"/>
    </source>
</evidence>
<dbReference type="GO" id="GO:0006353">
    <property type="term" value="P:DNA-templated transcription termination"/>
    <property type="evidence" value="ECO:0007669"/>
    <property type="project" value="UniProtKB-UniRule"/>
</dbReference>
<sequence>MKQKTRNKTKKNIRSIMRELALKVLYSMEFHDEDKIEEIFDYQSQRDFEEYKKKTDRYVLSDLMKKNIVDKKSKDEIMELQKKTGKCLLYILRRKNLVDREKTIAVMRKKDNKVIENRLFALELIKGVIREKDEIDSLVKEFSDNWQFDRISVIDLHILRMSIYELLNIKGIPASVTIDEAIELAKQYGTDGSFRFINGILNSLRKSKAIEKF</sequence>
<dbReference type="InterPro" id="IPR011605">
    <property type="entry name" value="NusB_fam"/>
</dbReference>
<dbReference type="SUPFAM" id="SSF48013">
    <property type="entry name" value="NusB-like"/>
    <property type="match status" value="1"/>
</dbReference>
<dbReference type="HAMAP" id="MF_00073">
    <property type="entry name" value="NusB"/>
    <property type="match status" value="1"/>
</dbReference>
<organism evidence="8 9">
    <name type="scientific">Muiribacterium halophilum</name>
    <dbReference type="NCBI Taxonomy" id="2053465"/>
    <lineage>
        <taxon>Bacteria</taxon>
        <taxon>Candidatus Muiribacteriota</taxon>
        <taxon>Candidatus Muiribacteriia</taxon>
        <taxon>Candidatus Muiribacteriales</taxon>
        <taxon>Candidatus Muiribacteriaceae</taxon>
        <taxon>Candidatus Muiribacterium</taxon>
    </lineage>
</organism>
<dbReference type="GO" id="GO:0003723">
    <property type="term" value="F:RNA binding"/>
    <property type="evidence" value="ECO:0007669"/>
    <property type="project" value="UniProtKB-UniRule"/>
</dbReference>
<evidence type="ECO:0000256" key="2">
    <source>
        <dbReference type="ARBA" id="ARBA00022814"/>
    </source>
</evidence>